<feature type="modified residue" description="4-aspartylphosphate" evidence="3">
    <location>
        <position position="54"/>
    </location>
</feature>
<feature type="domain" description="HTH luxR-type" evidence="4">
    <location>
        <begin position="141"/>
        <end position="206"/>
    </location>
</feature>
<dbReference type="CDD" id="cd17535">
    <property type="entry name" value="REC_NarL-like"/>
    <property type="match status" value="1"/>
</dbReference>
<keyword evidence="2" id="KW-0238">DNA-binding</keyword>
<dbReference type="Pfam" id="PF00072">
    <property type="entry name" value="Response_reg"/>
    <property type="match status" value="1"/>
</dbReference>
<dbReference type="SUPFAM" id="SSF46894">
    <property type="entry name" value="C-terminal effector domain of the bipartite response regulators"/>
    <property type="match status" value="1"/>
</dbReference>
<dbReference type="InterPro" id="IPR011006">
    <property type="entry name" value="CheY-like_superfamily"/>
</dbReference>
<dbReference type="SMART" id="SM00448">
    <property type="entry name" value="REC"/>
    <property type="match status" value="1"/>
</dbReference>
<dbReference type="InterPro" id="IPR001789">
    <property type="entry name" value="Sig_transdc_resp-reg_receiver"/>
</dbReference>
<evidence type="ECO:0000256" key="2">
    <source>
        <dbReference type="ARBA" id="ARBA00023125"/>
    </source>
</evidence>
<dbReference type="CDD" id="cd06170">
    <property type="entry name" value="LuxR_C_like"/>
    <property type="match status" value="1"/>
</dbReference>
<dbReference type="RefSeq" id="WP_341837242.1">
    <property type="nucleotide sequence ID" value="NZ_CP149822.1"/>
</dbReference>
<name>A0ABZ2YSE2_9BACT</name>
<sequence length="213" mass="23560">MPSIIIAEDHSVLRMGVKIIIGAIYPEAYIREADSFYQVLELLREEACDLLLLDIQLPGGGHPRMIAEVREIRPATPILVFSNFDEETHAMSYLKAGACGYLQKTAPPETVQDAIRTVLGGAPWISTPMQSRLLGHFPKSKSTEFSTLSPREFEVMQMMIRGASNPEIKAALNIQSSTLSTFKAKIFGKMGVNNIIELAGKVNAYPVRPETRL</sequence>
<feature type="domain" description="Response regulatory" evidence="5">
    <location>
        <begin position="3"/>
        <end position="119"/>
    </location>
</feature>
<proteinExistence type="predicted"/>
<keyword evidence="7" id="KW-1185">Reference proteome</keyword>
<evidence type="ECO:0000313" key="6">
    <source>
        <dbReference type="EMBL" id="WZN42408.1"/>
    </source>
</evidence>
<evidence type="ECO:0000256" key="3">
    <source>
        <dbReference type="PROSITE-ProRule" id="PRU00169"/>
    </source>
</evidence>
<dbReference type="PANTHER" id="PTHR43214">
    <property type="entry name" value="TWO-COMPONENT RESPONSE REGULATOR"/>
    <property type="match status" value="1"/>
</dbReference>
<evidence type="ECO:0000313" key="7">
    <source>
        <dbReference type="Proteomes" id="UP001485459"/>
    </source>
</evidence>
<dbReference type="SMART" id="SM00421">
    <property type="entry name" value="HTH_LUXR"/>
    <property type="match status" value="1"/>
</dbReference>
<evidence type="ECO:0000259" key="5">
    <source>
        <dbReference type="PROSITE" id="PS50110"/>
    </source>
</evidence>
<dbReference type="InterPro" id="IPR016032">
    <property type="entry name" value="Sig_transdc_resp-reg_C-effctor"/>
</dbReference>
<dbReference type="Gene3D" id="3.40.50.2300">
    <property type="match status" value="1"/>
</dbReference>
<dbReference type="InterPro" id="IPR058245">
    <property type="entry name" value="NreC/VraR/RcsB-like_REC"/>
</dbReference>
<organism evidence="6 7">
    <name type="scientific">Chitinophaga pollutisoli</name>
    <dbReference type="NCBI Taxonomy" id="3133966"/>
    <lineage>
        <taxon>Bacteria</taxon>
        <taxon>Pseudomonadati</taxon>
        <taxon>Bacteroidota</taxon>
        <taxon>Chitinophagia</taxon>
        <taxon>Chitinophagales</taxon>
        <taxon>Chitinophagaceae</taxon>
        <taxon>Chitinophaga</taxon>
    </lineage>
</organism>
<dbReference type="PROSITE" id="PS50110">
    <property type="entry name" value="RESPONSE_REGULATORY"/>
    <property type="match status" value="1"/>
</dbReference>
<dbReference type="InterPro" id="IPR000792">
    <property type="entry name" value="Tscrpt_reg_LuxR_C"/>
</dbReference>
<protein>
    <submittedName>
        <fullName evidence="6">Response regulator transcription factor</fullName>
    </submittedName>
</protein>
<dbReference type="EMBL" id="CP149822">
    <property type="protein sequence ID" value="WZN42408.1"/>
    <property type="molecule type" value="Genomic_DNA"/>
</dbReference>
<dbReference type="PRINTS" id="PR00038">
    <property type="entry name" value="HTHLUXR"/>
</dbReference>
<gene>
    <name evidence="6" type="ORF">WJU16_05095</name>
</gene>
<keyword evidence="1 3" id="KW-0597">Phosphoprotein</keyword>
<dbReference type="PROSITE" id="PS50043">
    <property type="entry name" value="HTH_LUXR_2"/>
    <property type="match status" value="1"/>
</dbReference>
<dbReference type="Proteomes" id="UP001485459">
    <property type="component" value="Chromosome"/>
</dbReference>
<dbReference type="InterPro" id="IPR039420">
    <property type="entry name" value="WalR-like"/>
</dbReference>
<accession>A0ABZ2YSE2</accession>
<dbReference type="Pfam" id="PF00196">
    <property type="entry name" value="GerE"/>
    <property type="match status" value="1"/>
</dbReference>
<reference evidence="7" key="1">
    <citation type="submission" date="2024-03" db="EMBL/GenBank/DDBJ databases">
        <title>Chitinophaga horti sp. nov., isolated from garden soil.</title>
        <authorList>
            <person name="Lee D.S."/>
            <person name="Han D.M."/>
            <person name="Baek J.H."/>
            <person name="Choi D.G."/>
            <person name="Jeon J.H."/>
            <person name="Jeon C.O."/>
        </authorList>
    </citation>
    <scope>NUCLEOTIDE SEQUENCE [LARGE SCALE GENOMIC DNA]</scope>
    <source>
        <strain evidence="7">GPA1</strain>
    </source>
</reference>
<evidence type="ECO:0000256" key="1">
    <source>
        <dbReference type="ARBA" id="ARBA00022553"/>
    </source>
</evidence>
<dbReference type="SUPFAM" id="SSF52172">
    <property type="entry name" value="CheY-like"/>
    <property type="match status" value="1"/>
</dbReference>
<evidence type="ECO:0000259" key="4">
    <source>
        <dbReference type="PROSITE" id="PS50043"/>
    </source>
</evidence>